<evidence type="ECO:0000313" key="2">
    <source>
        <dbReference type="EMBL" id="PQJ09960.1"/>
    </source>
</evidence>
<dbReference type="Proteomes" id="UP000239872">
    <property type="component" value="Unassembled WGS sequence"/>
</dbReference>
<protein>
    <recommendedName>
        <fullName evidence="1">YdhG-like domain-containing protein</fullName>
    </recommendedName>
</protein>
<dbReference type="SUPFAM" id="SSF159888">
    <property type="entry name" value="YdhG-like"/>
    <property type="match status" value="1"/>
</dbReference>
<sequence length="130" mass="14744">MAKEPRIAAKSVDEYLAALPDDVMQLLEKLRKTIKEAAPKAEESISYQIPTYKQNGPVIFFAAFKNHCSLLPVDKDVQELFAKELEGYKINNYTVQFTVQNPLPAALVKKIVKLKLKKNKERVSKKKGPK</sequence>
<dbReference type="Pfam" id="PF08818">
    <property type="entry name" value="DUF1801"/>
    <property type="match status" value="1"/>
</dbReference>
<feature type="domain" description="YdhG-like" evidence="1">
    <location>
        <begin position="26"/>
        <end position="113"/>
    </location>
</feature>
<proteinExistence type="predicted"/>
<name>A0A2S7SSR7_9BACT</name>
<evidence type="ECO:0000313" key="3">
    <source>
        <dbReference type="Proteomes" id="UP000239872"/>
    </source>
</evidence>
<comment type="caution">
    <text evidence="2">The sequence shown here is derived from an EMBL/GenBank/DDBJ whole genome shotgun (WGS) entry which is preliminary data.</text>
</comment>
<dbReference type="InterPro" id="IPR014922">
    <property type="entry name" value="YdhG-like"/>
</dbReference>
<dbReference type="RefSeq" id="WP_105039969.1">
    <property type="nucleotide sequence ID" value="NZ_PPSL01000004.1"/>
</dbReference>
<keyword evidence="3" id="KW-1185">Reference proteome</keyword>
<reference evidence="2 3" key="1">
    <citation type="submission" date="2018-01" db="EMBL/GenBank/DDBJ databases">
        <title>A novel member of the phylum Bacteroidetes isolated from glacier ice.</title>
        <authorList>
            <person name="Liu Q."/>
            <person name="Xin Y.-H."/>
        </authorList>
    </citation>
    <scope>NUCLEOTIDE SEQUENCE [LARGE SCALE GENOMIC DNA]</scope>
    <source>
        <strain evidence="2 3">RB1R16</strain>
    </source>
</reference>
<organism evidence="2 3">
    <name type="scientific">Flavipsychrobacter stenotrophus</name>
    <dbReference type="NCBI Taxonomy" id="2077091"/>
    <lineage>
        <taxon>Bacteria</taxon>
        <taxon>Pseudomonadati</taxon>
        <taxon>Bacteroidota</taxon>
        <taxon>Chitinophagia</taxon>
        <taxon>Chitinophagales</taxon>
        <taxon>Chitinophagaceae</taxon>
        <taxon>Flavipsychrobacter</taxon>
    </lineage>
</organism>
<gene>
    <name evidence="2" type="ORF">CJD36_014765</name>
</gene>
<evidence type="ECO:0000259" key="1">
    <source>
        <dbReference type="Pfam" id="PF08818"/>
    </source>
</evidence>
<accession>A0A2S7SSR7</accession>
<dbReference type="Gene3D" id="3.90.1150.200">
    <property type="match status" value="1"/>
</dbReference>
<dbReference type="AlphaFoldDB" id="A0A2S7SSR7"/>
<dbReference type="OrthoDB" id="115213at2"/>
<dbReference type="EMBL" id="PPSL01000004">
    <property type="protein sequence ID" value="PQJ09960.1"/>
    <property type="molecule type" value="Genomic_DNA"/>
</dbReference>